<dbReference type="EMBL" id="SNYJ01000006">
    <property type="protein sequence ID" value="TDQ40379.1"/>
    <property type="molecule type" value="Genomic_DNA"/>
</dbReference>
<reference evidence="1 2" key="1">
    <citation type="submission" date="2019-03" db="EMBL/GenBank/DDBJ databases">
        <title>Genomic Encyclopedia of Type Strains, Phase IV (KMG-IV): sequencing the most valuable type-strain genomes for metagenomic binning, comparative biology and taxonomic classification.</title>
        <authorList>
            <person name="Goeker M."/>
        </authorList>
    </citation>
    <scope>NUCLEOTIDE SEQUENCE [LARGE SCALE GENOMIC DNA]</scope>
    <source>
        <strain evidence="1 2">DSM 28697</strain>
    </source>
</reference>
<gene>
    <name evidence="1" type="ORF">EV213_10695</name>
</gene>
<name>A0A4R6U6P7_9BACI</name>
<dbReference type="PROSITE" id="PS51257">
    <property type="entry name" value="PROKAR_LIPOPROTEIN"/>
    <property type="match status" value="1"/>
</dbReference>
<sequence>MKKIKTNYILIMIIGLAFIGILSGCGFADANEDEVVHVKQQSYEDFDVGEIVENAIEDADEVLGKTTKPLHSPDEELRKWVIRLSMGQMMGQYSTIDEDDLLAEAKKAYDERKLTFQFAEDVYGVDVHDEERINAYIREEMAFITQGNEENEVITFTQKVADHLSLTFEEFMYDWEYDNFKNNYVWQQVMPELEKKYPRKKDEADYHTRLLNEYEREIQAYKKEKNL</sequence>
<accession>A0A4R6U6P7</accession>
<proteinExistence type="predicted"/>
<evidence type="ECO:0000313" key="1">
    <source>
        <dbReference type="EMBL" id="TDQ40379.1"/>
    </source>
</evidence>
<dbReference type="AlphaFoldDB" id="A0A4R6U6P7"/>
<protein>
    <submittedName>
        <fullName evidence="1">Uncharacterized protein</fullName>
    </submittedName>
</protein>
<organism evidence="1 2">
    <name type="scientific">Aureibacillus halotolerans</name>
    <dbReference type="NCBI Taxonomy" id="1508390"/>
    <lineage>
        <taxon>Bacteria</taxon>
        <taxon>Bacillati</taxon>
        <taxon>Bacillota</taxon>
        <taxon>Bacilli</taxon>
        <taxon>Bacillales</taxon>
        <taxon>Bacillaceae</taxon>
        <taxon>Aureibacillus</taxon>
    </lineage>
</organism>
<comment type="caution">
    <text evidence="1">The sequence shown here is derived from an EMBL/GenBank/DDBJ whole genome shotgun (WGS) entry which is preliminary data.</text>
</comment>
<dbReference type="Proteomes" id="UP000295632">
    <property type="component" value="Unassembled WGS sequence"/>
</dbReference>
<keyword evidence="2" id="KW-1185">Reference proteome</keyword>
<evidence type="ECO:0000313" key="2">
    <source>
        <dbReference type="Proteomes" id="UP000295632"/>
    </source>
</evidence>
<dbReference type="OrthoDB" id="2922572at2"/>
<dbReference type="RefSeq" id="WP_133580199.1">
    <property type="nucleotide sequence ID" value="NZ_SNYJ01000006.1"/>
</dbReference>